<feature type="transmembrane region" description="Helical" evidence="1">
    <location>
        <begin position="12"/>
        <end position="31"/>
    </location>
</feature>
<keyword evidence="1" id="KW-0812">Transmembrane</keyword>
<dbReference type="Proteomes" id="UP000823750">
    <property type="component" value="Unassembled WGS sequence"/>
</dbReference>
<reference evidence="2" key="2">
    <citation type="journal article" date="2021" name="PeerJ">
        <title>Extensive microbial diversity within the chicken gut microbiome revealed by metagenomics and culture.</title>
        <authorList>
            <person name="Gilroy R."/>
            <person name="Ravi A."/>
            <person name="Getino M."/>
            <person name="Pursley I."/>
            <person name="Horton D.L."/>
            <person name="Alikhan N.F."/>
            <person name="Baker D."/>
            <person name="Gharbi K."/>
            <person name="Hall N."/>
            <person name="Watson M."/>
            <person name="Adriaenssens E.M."/>
            <person name="Foster-Nyarko E."/>
            <person name="Jarju S."/>
            <person name="Secka A."/>
            <person name="Antonio M."/>
            <person name="Oren A."/>
            <person name="Chaudhuri R.R."/>
            <person name="La Ragione R."/>
            <person name="Hildebrand F."/>
            <person name="Pallen M.J."/>
        </authorList>
    </citation>
    <scope>NUCLEOTIDE SEQUENCE</scope>
    <source>
        <strain evidence="2">B2-16538</strain>
    </source>
</reference>
<sequence>MEENRGHFSNVLIVILCVLSAFSIYCSYRIWNEVESLSTAVAAIEQDVIDRLDDGSQQQSVSSPAVSADKPAPVVSAKKSIPIVYADAPAPVVPVDEPAPVEDPFAVATRSAVQKIFNGLGVETRSDVRQTGLPSFRPDVKVRVEDHYMMLDPEFPDVSFPKDELVVIDIIVNQLGIVVRAIINDGTTVRDEDVLYACKEAALKLLFSYNPDAPDRTAGKVIYSYVEE</sequence>
<evidence type="ECO:0000256" key="1">
    <source>
        <dbReference type="SAM" id="Phobius"/>
    </source>
</evidence>
<organism evidence="2 3">
    <name type="scientific">Candidatus Cryptobacteroides excrementavium</name>
    <dbReference type="NCBI Taxonomy" id="2840759"/>
    <lineage>
        <taxon>Bacteria</taxon>
        <taxon>Pseudomonadati</taxon>
        <taxon>Bacteroidota</taxon>
        <taxon>Bacteroidia</taxon>
        <taxon>Bacteroidales</taxon>
        <taxon>Candidatus Cryptobacteroides</taxon>
    </lineage>
</organism>
<evidence type="ECO:0000313" key="2">
    <source>
        <dbReference type="EMBL" id="MBO8485646.1"/>
    </source>
</evidence>
<accession>A0A9D9NRS6</accession>
<comment type="caution">
    <text evidence="2">The sequence shown here is derived from an EMBL/GenBank/DDBJ whole genome shotgun (WGS) entry which is preliminary data.</text>
</comment>
<name>A0A9D9NRS6_9BACT</name>
<dbReference type="AlphaFoldDB" id="A0A9D9NRS6"/>
<keyword evidence="1" id="KW-0472">Membrane</keyword>
<evidence type="ECO:0000313" key="3">
    <source>
        <dbReference type="Proteomes" id="UP000823750"/>
    </source>
</evidence>
<keyword evidence="1" id="KW-1133">Transmembrane helix</keyword>
<gene>
    <name evidence="2" type="ORF">IAB78_04395</name>
</gene>
<reference evidence="2" key="1">
    <citation type="submission" date="2020-10" db="EMBL/GenBank/DDBJ databases">
        <authorList>
            <person name="Gilroy R."/>
        </authorList>
    </citation>
    <scope>NUCLEOTIDE SEQUENCE</scope>
    <source>
        <strain evidence="2">B2-16538</strain>
    </source>
</reference>
<protein>
    <submittedName>
        <fullName evidence="2">Uncharacterized protein</fullName>
    </submittedName>
</protein>
<dbReference type="EMBL" id="JADILX010000075">
    <property type="protein sequence ID" value="MBO8485646.1"/>
    <property type="molecule type" value="Genomic_DNA"/>
</dbReference>
<proteinExistence type="predicted"/>